<dbReference type="GeneID" id="80512858"/>
<evidence type="ECO:0000256" key="1">
    <source>
        <dbReference type="SAM" id="Phobius"/>
    </source>
</evidence>
<dbReference type="Proteomes" id="UP000241365">
    <property type="component" value="Segment"/>
</dbReference>
<keyword evidence="3" id="KW-1185">Reference proteome</keyword>
<dbReference type="EMBL" id="KU877344">
    <property type="protein sequence ID" value="ANB50496.1"/>
    <property type="molecule type" value="Genomic_DNA"/>
</dbReference>
<evidence type="ECO:0000313" key="2">
    <source>
        <dbReference type="EMBL" id="ANB50496.1"/>
    </source>
</evidence>
<keyword evidence="1" id="KW-0812">Transmembrane</keyword>
<reference evidence="2 3" key="1">
    <citation type="journal article" date="2016" name="Genome Announc.">
        <title>Complete Genome Sequence of a New Megavirus Family Member Isolated from an Inland Water Lake for the First Time in India.</title>
        <authorList>
            <person name="Chatterjee A."/>
            <person name="Ali F."/>
            <person name="Bange D."/>
            <person name="Kondabagil K."/>
        </authorList>
    </citation>
    <scope>NUCLEOTIDE SEQUENCE [LARGE SCALE GENOMIC DNA]</scope>
    <source>
        <strain evidence="2">1</strain>
    </source>
</reference>
<protein>
    <submittedName>
        <fullName evidence="2">Uncharacterized protein</fullName>
    </submittedName>
</protein>
<name>A0A167RBA2_9VIRU</name>
<dbReference type="KEGG" id="vg:80512858"/>
<feature type="transmembrane region" description="Helical" evidence="1">
    <location>
        <begin position="6"/>
        <end position="26"/>
    </location>
</feature>
<accession>A0A167RBA2</accession>
<organism evidence="2 3">
    <name type="scientific">Powai lake megavirus</name>
    <dbReference type="NCBI Taxonomy" id="1842663"/>
    <lineage>
        <taxon>Viruses</taxon>
        <taxon>Varidnaviria</taxon>
        <taxon>Bamfordvirae</taxon>
        <taxon>Nucleocytoviricota</taxon>
        <taxon>Megaviricetes</taxon>
        <taxon>Imitervirales</taxon>
        <taxon>Mimiviridae</taxon>
        <taxon>Megamimivirinae</taxon>
        <taxon>Megavirus</taxon>
        <taxon>Megavirus powaiense</taxon>
    </lineage>
</organism>
<sequence>MSLCALGQILLIVIYIILILSIPFFLDYYLQSKKIKCIQESILKDAKHISSENNKPLIVFNNREQGFVINNNQIEKFTGNIENILPELADNSCVLVLYEILEYIDEPENIIIDAKRVSGDNYLIINIINNTPRTYWDYRIKNIMNKPYYSKDNDIVYNKSSNIQKKTQNIYRYLFSLFPNQYIRQNIELWTGGKLINN</sequence>
<proteinExistence type="predicted"/>
<dbReference type="RefSeq" id="YP_010776247.1">
    <property type="nucleotide sequence ID" value="NC_075034.1"/>
</dbReference>
<keyword evidence="1" id="KW-0472">Membrane</keyword>
<keyword evidence="1" id="KW-1133">Transmembrane helix</keyword>
<evidence type="ECO:0000313" key="3">
    <source>
        <dbReference type="Proteomes" id="UP000241365"/>
    </source>
</evidence>